<evidence type="ECO:0000313" key="1">
    <source>
        <dbReference type="EMBL" id="TWT32981.1"/>
    </source>
</evidence>
<comment type="caution">
    <text evidence="1">The sequence shown here is derived from an EMBL/GenBank/DDBJ whole genome shotgun (WGS) entry which is preliminary data.</text>
</comment>
<dbReference type="AlphaFoldDB" id="A0A5C5V3M3"/>
<accession>A0A5C5V3M3</accession>
<keyword evidence="2" id="KW-1185">Reference proteome</keyword>
<protein>
    <submittedName>
        <fullName evidence="1">Uncharacterized protein</fullName>
    </submittedName>
</protein>
<dbReference type="EMBL" id="SJPF01000003">
    <property type="protein sequence ID" value="TWT32981.1"/>
    <property type="molecule type" value="Genomic_DNA"/>
</dbReference>
<evidence type="ECO:0000313" key="2">
    <source>
        <dbReference type="Proteomes" id="UP000318878"/>
    </source>
</evidence>
<sequence length="38" mass="4233">MPGIRLHPGYHGYDLKSPLFAELLKQAAEHDLIVELCG</sequence>
<proteinExistence type="predicted"/>
<organism evidence="1 2">
    <name type="scientific">Blastopirellula retiformator</name>
    <dbReference type="NCBI Taxonomy" id="2527970"/>
    <lineage>
        <taxon>Bacteria</taxon>
        <taxon>Pseudomonadati</taxon>
        <taxon>Planctomycetota</taxon>
        <taxon>Planctomycetia</taxon>
        <taxon>Pirellulales</taxon>
        <taxon>Pirellulaceae</taxon>
        <taxon>Blastopirellula</taxon>
    </lineage>
</organism>
<dbReference type="Proteomes" id="UP000318878">
    <property type="component" value="Unassembled WGS sequence"/>
</dbReference>
<reference evidence="1 2" key="1">
    <citation type="submission" date="2019-02" db="EMBL/GenBank/DDBJ databases">
        <title>Deep-cultivation of Planctomycetes and their phenomic and genomic characterization uncovers novel biology.</title>
        <authorList>
            <person name="Wiegand S."/>
            <person name="Jogler M."/>
            <person name="Boedeker C."/>
            <person name="Pinto D."/>
            <person name="Vollmers J."/>
            <person name="Rivas-Marin E."/>
            <person name="Kohn T."/>
            <person name="Peeters S.H."/>
            <person name="Heuer A."/>
            <person name="Rast P."/>
            <person name="Oberbeckmann S."/>
            <person name="Bunk B."/>
            <person name="Jeske O."/>
            <person name="Meyerdierks A."/>
            <person name="Storesund J.E."/>
            <person name="Kallscheuer N."/>
            <person name="Luecker S."/>
            <person name="Lage O.M."/>
            <person name="Pohl T."/>
            <person name="Merkel B.J."/>
            <person name="Hornburger P."/>
            <person name="Mueller R.-W."/>
            <person name="Bruemmer F."/>
            <person name="Labrenz M."/>
            <person name="Spormann A.M."/>
            <person name="Op Den Camp H."/>
            <person name="Overmann J."/>
            <person name="Amann R."/>
            <person name="Jetten M.S.M."/>
            <person name="Mascher T."/>
            <person name="Medema M.H."/>
            <person name="Devos D.P."/>
            <person name="Kaster A.-K."/>
            <person name="Ovreas L."/>
            <person name="Rohde M."/>
            <person name="Galperin M.Y."/>
            <person name="Jogler C."/>
        </authorList>
    </citation>
    <scope>NUCLEOTIDE SEQUENCE [LARGE SCALE GENOMIC DNA]</scope>
    <source>
        <strain evidence="1 2">Enr8</strain>
    </source>
</reference>
<gene>
    <name evidence="1" type="ORF">Enr8_27970</name>
</gene>
<name>A0A5C5V3M3_9BACT</name>